<dbReference type="EMBL" id="BAAALS010000040">
    <property type="protein sequence ID" value="GAA1774771.1"/>
    <property type="molecule type" value="Genomic_DNA"/>
</dbReference>
<feature type="transmembrane region" description="Helical" evidence="8">
    <location>
        <begin position="327"/>
        <end position="351"/>
    </location>
</feature>
<evidence type="ECO:0000256" key="3">
    <source>
        <dbReference type="ARBA" id="ARBA00022692"/>
    </source>
</evidence>
<dbReference type="PANTHER" id="PTHR47019:SF1">
    <property type="entry name" value="LIPID II FLIPPASE MURJ"/>
    <property type="match status" value="1"/>
</dbReference>
<dbReference type="InterPro" id="IPR051050">
    <property type="entry name" value="Lipid_II_flippase_MurJ/MviN"/>
</dbReference>
<accession>A0ABP4XAB0</accession>
<keyword evidence="3 8" id="KW-0812">Transmembrane</keyword>
<protein>
    <recommendedName>
        <fullName evidence="11">Peptidoglycan lipid II flippase</fullName>
    </recommendedName>
</protein>
<keyword evidence="10" id="KW-1185">Reference proteome</keyword>
<dbReference type="InterPro" id="IPR004268">
    <property type="entry name" value="MurJ"/>
</dbReference>
<evidence type="ECO:0000256" key="1">
    <source>
        <dbReference type="ARBA" id="ARBA00004651"/>
    </source>
</evidence>
<feature type="transmembrane region" description="Helical" evidence="8">
    <location>
        <begin position="52"/>
        <end position="80"/>
    </location>
</feature>
<organism evidence="9 10">
    <name type="scientific">Luedemannella helvata</name>
    <dbReference type="NCBI Taxonomy" id="349315"/>
    <lineage>
        <taxon>Bacteria</taxon>
        <taxon>Bacillati</taxon>
        <taxon>Actinomycetota</taxon>
        <taxon>Actinomycetes</taxon>
        <taxon>Micromonosporales</taxon>
        <taxon>Micromonosporaceae</taxon>
        <taxon>Luedemannella</taxon>
    </lineage>
</organism>
<feature type="transmembrane region" description="Helical" evidence="8">
    <location>
        <begin position="495"/>
        <end position="516"/>
    </location>
</feature>
<keyword evidence="4" id="KW-0133">Cell shape</keyword>
<gene>
    <name evidence="9" type="ORF">GCM10009681_52900</name>
</gene>
<evidence type="ECO:0000256" key="6">
    <source>
        <dbReference type="ARBA" id="ARBA00022989"/>
    </source>
</evidence>
<evidence type="ECO:0000256" key="8">
    <source>
        <dbReference type="SAM" id="Phobius"/>
    </source>
</evidence>
<feature type="transmembrane region" description="Helical" evidence="8">
    <location>
        <begin position="276"/>
        <end position="295"/>
    </location>
</feature>
<evidence type="ECO:0000313" key="9">
    <source>
        <dbReference type="EMBL" id="GAA1774771.1"/>
    </source>
</evidence>
<feature type="transmembrane region" description="Helical" evidence="8">
    <location>
        <begin position="242"/>
        <end position="264"/>
    </location>
</feature>
<keyword evidence="7 8" id="KW-0472">Membrane</keyword>
<feature type="transmembrane region" description="Helical" evidence="8">
    <location>
        <begin position="92"/>
        <end position="114"/>
    </location>
</feature>
<evidence type="ECO:0000256" key="7">
    <source>
        <dbReference type="ARBA" id="ARBA00023136"/>
    </source>
</evidence>
<dbReference type="PANTHER" id="PTHR47019">
    <property type="entry name" value="LIPID II FLIPPASE MURJ"/>
    <property type="match status" value="1"/>
</dbReference>
<keyword evidence="6 8" id="KW-1133">Transmembrane helix</keyword>
<keyword evidence="2" id="KW-1003">Cell membrane</keyword>
<proteinExistence type="predicted"/>
<evidence type="ECO:0000256" key="4">
    <source>
        <dbReference type="ARBA" id="ARBA00022960"/>
    </source>
</evidence>
<dbReference type="Pfam" id="PF03023">
    <property type="entry name" value="MurJ"/>
    <property type="match status" value="1"/>
</dbReference>
<name>A0ABP4XAB0_9ACTN</name>
<feature type="transmembrane region" description="Helical" evidence="8">
    <location>
        <begin position="396"/>
        <end position="418"/>
    </location>
</feature>
<reference evidence="10" key="1">
    <citation type="journal article" date="2019" name="Int. J. Syst. Evol. Microbiol.">
        <title>The Global Catalogue of Microorganisms (GCM) 10K type strain sequencing project: providing services to taxonomists for standard genome sequencing and annotation.</title>
        <authorList>
            <consortium name="The Broad Institute Genomics Platform"/>
            <consortium name="The Broad Institute Genome Sequencing Center for Infectious Disease"/>
            <person name="Wu L."/>
            <person name="Ma J."/>
        </authorList>
    </citation>
    <scope>NUCLEOTIDE SEQUENCE [LARGE SCALE GENOMIC DNA]</scope>
    <source>
        <strain evidence="10">JCM 13249</strain>
    </source>
</reference>
<evidence type="ECO:0000256" key="2">
    <source>
        <dbReference type="ARBA" id="ARBA00022475"/>
    </source>
</evidence>
<dbReference type="PRINTS" id="PR01806">
    <property type="entry name" value="VIRFACTRMVIN"/>
</dbReference>
<feature type="transmembrane region" description="Helical" evidence="8">
    <location>
        <begin position="363"/>
        <end position="384"/>
    </location>
</feature>
<evidence type="ECO:0008006" key="11">
    <source>
        <dbReference type="Google" id="ProtNLM"/>
    </source>
</evidence>
<keyword evidence="5" id="KW-0573">Peptidoglycan synthesis</keyword>
<dbReference type="Proteomes" id="UP001500655">
    <property type="component" value="Unassembled WGS sequence"/>
</dbReference>
<sequence>MTSRARGIAGAAALIAILTVGSRVAGFARTVLFAGVVGPTDLGDVYQTANTIPNIIFEIVAGGALAALVVPLLAGAVVAGDREAVSRTASALLTWVLVLLVPLAVVVAVAAGPIVGLLGNDANPAALDMGARMLRVFAVQLPLYGVGIILAGVLQSHRRFAWPVLAPLLSSVTVMAAYGLFATLAPAPARVADIGRGPELVLSVGTTLGVAVLTMCLVVPVRRLRLRLRPTLGVDADLRRRAVGLAGAAMVTVVAQQLALAYLLTLANGARLDGTVVLFGLAQTVFLLPWAVLAVPVATSAYPELAEAAAAGERDRFDATLARTTRAVLLLAGLGAAALVAVAVPAARVLVTIMHRAVDPAGLAAGIAAFAPGLLGYALLALLSRALYAAGQARRAAVATAVGWVATMAAALGLSLALDPADRVAALAAANSIGMTVLGVALLAVVGRRVGRGGLAGVPRAAVAALVAGAVGAVAGAGAARAVAALTTPGVVADVSAGMLAGVVAAAGFLLVGLLVDRPDLGPMLGRLARALRRGRRRPVVDEPAATGRR</sequence>
<evidence type="ECO:0000256" key="5">
    <source>
        <dbReference type="ARBA" id="ARBA00022984"/>
    </source>
</evidence>
<evidence type="ECO:0000313" key="10">
    <source>
        <dbReference type="Proteomes" id="UP001500655"/>
    </source>
</evidence>
<feature type="transmembrane region" description="Helical" evidence="8">
    <location>
        <begin position="160"/>
        <end position="181"/>
    </location>
</feature>
<feature type="transmembrane region" description="Helical" evidence="8">
    <location>
        <begin position="134"/>
        <end position="153"/>
    </location>
</feature>
<comment type="subcellular location">
    <subcellularLocation>
        <location evidence="1">Cell membrane</location>
        <topology evidence="1">Multi-pass membrane protein</topology>
    </subcellularLocation>
</comment>
<comment type="caution">
    <text evidence="9">The sequence shown here is derived from an EMBL/GenBank/DDBJ whole genome shotgun (WGS) entry which is preliminary data.</text>
</comment>
<feature type="transmembrane region" description="Helical" evidence="8">
    <location>
        <begin position="458"/>
        <end position="483"/>
    </location>
</feature>
<feature type="transmembrane region" description="Helical" evidence="8">
    <location>
        <begin position="201"/>
        <end position="221"/>
    </location>
</feature>
<feature type="transmembrane region" description="Helical" evidence="8">
    <location>
        <begin position="424"/>
        <end position="446"/>
    </location>
</feature>
<dbReference type="RefSeq" id="WP_344087764.1">
    <property type="nucleotide sequence ID" value="NZ_BAAALS010000040.1"/>
</dbReference>